<proteinExistence type="inferred from homology"/>
<reference evidence="4" key="2">
    <citation type="submission" date="2014-03" db="EMBL/GenBank/DDBJ databases">
        <title>The Genome Annotation of Fusarium oxysporum II5.</title>
        <authorList>
            <consortium name="The Broad Institute Genomics Platform"/>
            <person name="Ma L.-J."/>
            <person name="Corby-Kistler H."/>
            <person name="Broz K."/>
            <person name="Gale L.R."/>
            <person name="Jonkers W."/>
            <person name="O'Donnell K."/>
            <person name="Ploetz R."/>
            <person name="Steinberg C."/>
            <person name="Schwartz D.C."/>
            <person name="VanEtten H."/>
            <person name="Zhou S."/>
            <person name="Young S.K."/>
            <person name="Zeng Q."/>
            <person name="Gargeya S."/>
            <person name="Fitzgerald M."/>
            <person name="Abouelleil A."/>
            <person name="Alvarado L."/>
            <person name="Chapman S.B."/>
            <person name="Gainer-Dewar J."/>
            <person name="Goldberg J."/>
            <person name="Griggs A."/>
            <person name="Gujja S."/>
            <person name="Hansen M."/>
            <person name="Howarth C."/>
            <person name="Imamovic A."/>
            <person name="Ireland A."/>
            <person name="Larimer J."/>
            <person name="McCowan C."/>
            <person name="Murphy C."/>
            <person name="Pearson M."/>
            <person name="Poon T.W."/>
            <person name="Priest M."/>
            <person name="Roberts A."/>
            <person name="Saif S."/>
            <person name="Shea T."/>
            <person name="Sykes S."/>
            <person name="Wortman J."/>
            <person name="Nusbaum C."/>
            <person name="Birren B."/>
        </authorList>
    </citation>
    <scope>NUCLEOTIDE SEQUENCE</scope>
    <source>
        <strain evidence="4">54006</strain>
    </source>
</reference>
<dbReference type="GO" id="GO:0009820">
    <property type="term" value="P:alkaloid metabolic process"/>
    <property type="evidence" value="ECO:0007669"/>
    <property type="project" value="InterPro"/>
</dbReference>
<name>X0J4A7_FUSO5</name>
<dbReference type="SFLD" id="SFLDG01162">
    <property type="entry name" value="I"/>
    <property type="match status" value="1"/>
</dbReference>
<dbReference type="InterPro" id="IPR033964">
    <property type="entry name" value="ABBA"/>
</dbReference>
<dbReference type="RefSeq" id="XP_031053215.1">
    <property type="nucleotide sequence ID" value="XM_031217086.1"/>
</dbReference>
<dbReference type="EMBL" id="KK036133">
    <property type="protein sequence ID" value="EXL91125.1"/>
    <property type="molecule type" value="Genomic_DNA"/>
</dbReference>
<feature type="binding site" evidence="3">
    <location>
        <position position="189"/>
    </location>
    <ligand>
        <name>dimethylallyl diphosphate</name>
        <dbReference type="ChEBI" id="CHEBI:57623"/>
    </ligand>
</feature>
<dbReference type="PIRSF" id="PIRSF000509">
    <property type="entry name" value="Trp_DMAT"/>
    <property type="match status" value="1"/>
</dbReference>
<evidence type="ECO:0000256" key="3">
    <source>
        <dbReference type="PIRSR" id="PIRSR000509-1"/>
    </source>
</evidence>
<evidence type="ECO:0000313" key="4">
    <source>
        <dbReference type="EMBL" id="EXL91125.1"/>
    </source>
</evidence>
<evidence type="ECO:0008006" key="5">
    <source>
        <dbReference type="Google" id="ProtNLM"/>
    </source>
</evidence>
<evidence type="ECO:0000256" key="2">
    <source>
        <dbReference type="ARBA" id="ARBA00022679"/>
    </source>
</evidence>
<dbReference type="InterPro" id="IPR012148">
    <property type="entry name" value="ABBA_DMATS-like"/>
</dbReference>
<feature type="binding site" evidence="3">
    <location>
        <position position="111"/>
    </location>
    <ligand>
        <name>dimethylallyl diphosphate</name>
        <dbReference type="ChEBI" id="CHEBI:57623"/>
    </ligand>
</feature>
<dbReference type="InterPro" id="IPR017795">
    <property type="entry name" value="ABBA_NscD-like"/>
</dbReference>
<organism evidence="4">
    <name type="scientific">Fusarium odoratissimum (strain NRRL 54006)</name>
    <dbReference type="NCBI Taxonomy" id="1089451"/>
    <lineage>
        <taxon>Eukaryota</taxon>
        <taxon>Fungi</taxon>
        <taxon>Dikarya</taxon>
        <taxon>Ascomycota</taxon>
        <taxon>Pezizomycotina</taxon>
        <taxon>Sordariomycetes</taxon>
        <taxon>Hypocreomycetidae</taxon>
        <taxon>Hypocreales</taxon>
        <taxon>Nectriaceae</taxon>
        <taxon>Fusarium</taxon>
        <taxon>Fusarium oxysporum species complex</taxon>
        <taxon>Fusarium oxysporum f. sp. cubense (strain race 4)</taxon>
    </lineage>
</organism>
<feature type="binding site" evidence="3">
    <location>
        <position position="191"/>
    </location>
    <ligand>
        <name>L-tryptophan</name>
        <dbReference type="ChEBI" id="CHEBI:57912"/>
    </ligand>
</feature>
<dbReference type="PANTHER" id="PTHR40627">
    <property type="entry name" value="INDOLE PRENYLTRANSFERASE TDIB-RELATED"/>
    <property type="match status" value="1"/>
</dbReference>
<evidence type="ECO:0000256" key="1">
    <source>
        <dbReference type="ARBA" id="ARBA00010209"/>
    </source>
</evidence>
<dbReference type="HOGENOM" id="CLU_037431_2_2_1"/>
<dbReference type="Pfam" id="PF11991">
    <property type="entry name" value="Trp_DMAT"/>
    <property type="match status" value="1"/>
</dbReference>
<dbReference type="VEuPathDB" id="FungiDB:FOIG_15699"/>
<dbReference type="CDD" id="cd13929">
    <property type="entry name" value="PT-DMATS_CymD"/>
    <property type="match status" value="1"/>
</dbReference>
<feature type="binding site" evidence="3">
    <location>
        <position position="96"/>
    </location>
    <ligand>
        <name>L-tryptophan</name>
        <dbReference type="ChEBI" id="CHEBI:57912"/>
    </ligand>
</feature>
<feature type="binding site" evidence="3">
    <location>
        <position position="342"/>
    </location>
    <ligand>
        <name>dimethylallyl diphosphate</name>
        <dbReference type="ChEBI" id="CHEBI:57623"/>
    </ligand>
</feature>
<reference evidence="4" key="1">
    <citation type="submission" date="2011-11" db="EMBL/GenBank/DDBJ databases">
        <title>The Genome Sequence of Fusarium oxysporum II5.</title>
        <authorList>
            <consortium name="The Broad Institute Genome Sequencing Platform"/>
            <person name="Ma L.-J."/>
            <person name="Gale L.R."/>
            <person name="Schwartz D.C."/>
            <person name="Zhou S."/>
            <person name="Corby-Kistler H."/>
            <person name="Young S.K."/>
            <person name="Zeng Q."/>
            <person name="Gargeya S."/>
            <person name="Fitzgerald M."/>
            <person name="Haas B."/>
            <person name="Abouelleil A."/>
            <person name="Alvarado L."/>
            <person name="Arachchi H.M."/>
            <person name="Berlin A."/>
            <person name="Brown A."/>
            <person name="Chapman S.B."/>
            <person name="Chen Z."/>
            <person name="Dunbar C."/>
            <person name="Freedman E."/>
            <person name="Gearin G."/>
            <person name="Goldberg J."/>
            <person name="Griggs A."/>
            <person name="Gujja S."/>
            <person name="Heiman D."/>
            <person name="Howarth C."/>
            <person name="Larson L."/>
            <person name="Lui A."/>
            <person name="MacDonald P.J.P."/>
            <person name="Montmayeur A."/>
            <person name="Murphy C."/>
            <person name="Neiman D."/>
            <person name="Pearson M."/>
            <person name="Priest M."/>
            <person name="Roberts A."/>
            <person name="Saif S."/>
            <person name="Shea T."/>
            <person name="Shenoy N."/>
            <person name="Sisk P."/>
            <person name="Stolte C."/>
            <person name="Sykes S."/>
            <person name="Wortman J."/>
            <person name="Nusbaum C."/>
            <person name="Birren B."/>
        </authorList>
    </citation>
    <scope>NUCLEOTIDE SEQUENCE [LARGE SCALE GENOMIC DNA]</scope>
    <source>
        <strain evidence="4">54006</strain>
    </source>
</reference>
<comment type="similarity">
    <text evidence="1">Belongs to the tryptophan dimethylallyltransferase family.</text>
</comment>
<dbReference type="AlphaFoldDB" id="X0J4A7"/>
<dbReference type="NCBIfam" id="TIGR03429">
    <property type="entry name" value="arom_pren_DMATS"/>
    <property type="match status" value="1"/>
</dbReference>
<sequence length="449" mass="50924">MIPSQSLQEEAQEEAKPWHLVKTKWEGISEPHQQYWYQTVGYMLGALLDSAGYSYESQNSILHHFAKLVTPYLGVAPWSELPRWESFMTDDHTPIELSWDFHTGADQPTIRYSIEPIGADAGTGTNQYNEGTAAAFKQALFKAYPDIETALLDHFEARFNGSWADRNPEGHCSTFFWAFDLNEKTLTNKAYFFPGVVARATHRSKLRVITDAITSAPGCGIGMQIPLHIYIDFVYQHPGLEPEIDMLALDLVPLEKARLKIYFRERRTDFGSVKETMSLGGRIQGPEFETGMKRLKRLWDALTCMHNKPDDIPLPYKDHRTAGILYNVEFRMNVETPKVKIYIPVRHYAKNDQQIIKVLKEFLTEQVGQRQALRTAPVSAELYSRCLGNLFDTKALAGGLGVHTYIGCSIQRGGDLRLVSYINPQLGKMNSQVPFASPEMRTNGEKLPN</sequence>
<feature type="binding site" evidence="3">
    <location>
        <position position="260"/>
    </location>
    <ligand>
        <name>dimethylallyl diphosphate</name>
        <dbReference type="ChEBI" id="CHEBI:57623"/>
    </ligand>
</feature>
<accession>X0J4A7</accession>
<dbReference type="SFLD" id="SFLDS00036">
    <property type="entry name" value="Aromatic_Prenyltransferase"/>
    <property type="match status" value="1"/>
</dbReference>
<dbReference type="GeneID" id="42040874"/>
<dbReference type="Proteomes" id="UP000030685">
    <property type="component" value="Unassembled WGS sequence"/>
</dbReference>
<feature type="binding site" evidence="3">
    <location>
        <position position="258"/>
    </location>
    <ligand>
        <name>dimethylallyl diphosphate</name>
        <dbReference type="ChEBI" id="CHEBI:57623"/>
    </ligand>
</feature>
<dbReference type="GO" id="GO:0016765">
    <property type="term" value="F:transferase activity, transferring alkyl or aryl (other than methyl) groups"/>
    <property type="evidence" value="ECO:0007669"/>
    <property type="project" value="InterPro"/>
</dbReference>
<dbReference type="PANTHER" id="PTHR40627:SF4">
    <property type="entry name" value="PRENYLTRANSFERASE ASQH1-RELATED"/>
    <property type="match status" value="1"/>
</dbReference>
<feature type="binding site" evidence="3">
    <location>
        <position position="262"/>
    </location>
    <ligand>
        <name>dimethylallyl diphosphate</name>
        <dbReference type="ChEBI" id="CHEBI:57623"/>
    </ligand>
</feature>
<keyword evidence="2" id="KW-0808">Transferase</keyword>
<gene>
    <name evidence="4" type="ORF">FOIG_15699</name>
</gene>
<protein>
    <recommendedName>
        <fullName evidence="5">Tryptophan dimethylallyltransferase</fullName>
    </recommendedName>
</protein>